<dbReference type="EC" id="1.13.11.25" evidence="1"/>
<name>A0ABC8AQH9_9NOCA</name>
<evidence type="ECO:0000313" key="2">
    <source>
        <dbReference type="EMBL" id="GAP28419.1"/>
    </source>
</evidence>
<dbReference type="AlphaFoldDB" id="A0ABC8AQH9"/>
<reference evidence="3" key="1">
    <citation type="submission" date="2015-07" db="EMBL/GenBank/DDBJ databases">
        <title>Nocardia seriolae U-1 whole genome shotgun sequence.</title>
        <authorList>
            <person name="Imajoh M."/>
            <person name="Fukumoto Y."/>
            <person name="Sukeda M."/>
            <person name="Yamane J."/>
            <person name="Yamasaki K."/>
            <person name="Shimizu M."/>
            <person name="Ohnishi K."/>
            <person name="Oshima S."/>
        </authorList>
    </citation>
    <scope>NUCLEOTIDE SEQUENCE [LARGE SCALE GENOMIC DNA]</scope>
    <source>
        <strain evidence="3">U-1</strain>
    </source>
</reference>
<keyword evidence="3" id="KW-1185">Reference proteome</keyword>
<accession>A0ABC8AQH9</accession>
<dbReference type="KEGG" id="nsr:NS506_02356"/>
<dbReference type="EMBL" id="BBYQ01000036">
    <property type="protein sequence ID" value="GAP28419.1"/>
    <property type="molecule type" value="Genomic_DNA"/>
</dbReference>
<sequence>MLSFHLKSPGGFDIEFGCEGLQVDEPSWTARESTAASLWGHNFSTGSVHG</sequence>
<reference evidence="1 4" key="3">
    <citation type="submission" date="2016-10" db="EMBL/GenBank/DDBJ databases">
        <title>Genome sequence of Nocardia seriolae strain EM150506, isolated from Anguila japonica.</title>
        <authorList>
            <person name="Han H.-J."/>
        </authorList>
    </citation>
    <scope>NUCLEOTIDE SEQUENCE [LARGE SCALE GENOMIC DNA]</scope>
    <source>
        <strain evidence="1 4">EM150506</strain>
    </source>
</reference>
<dbReference type="Gene3D" id="3.10.180.10">
    <property type="entry name" value="2,3-Dihydroxybiphenyl 1,2-Dioxygenase, domain 1"/>
    <property type="match status" value="1"/>
</dbReference>
<gene>
    <name evidence="1" type="ORF">NS506_02356</name>
    <name evidence="2" type="ORF">NSK11_contig00036-0008</name>
</gene>
<dbReference type="Proteomes" id="UP000180166">
    <property type="component" value="Chromosome"/>
</dbReference>
<evidence type="ECO:0000313" key="3">
    <source>
        <dbReference type="Proteomes" id="UP000037179"/>
    </source>
</evidence>
<evidence type="ECO:0000313" key="1">
    <source>
        <dbReference type="EMBL" id="APA96422.1"/>
    </source>
</evidence>
<proteinExistence type="predicted"/>
<dbReference type="InterPro" id="IPR029068">
    <property type="entry name" value="Glyas_Bleomycin-R_OHBP_Dase"/>
</dbReference>
<keyword evidence="1" id="KW-0560">Oxidoreductase</keyword>
<protein>
    <submittedName>
        <fullName evidence="1">3,4-dihydroxy-9,10-secoandrosta-1,3, 5(10)-triene-9,17-dione 4,5-dioxygenase</fullName>
        <ecNumber evidence="1">1.13.11.25</ecNumber>
    </submittedName>
    <submittedName>
        <fullName evidence="2">Extradiol dioxygenase</fullName>
    </submittedName>
</protein>
<dbReference type="EMBL" id="CP017839">
    <property type="protein sequence ID" value="APA96422.1"/>
    <property type="molecule type" value="Genomic_DNA"/>
</dbReference>
<evidence type="ECO:0000313" key="4">
    <source>
        <dbReference type="Proteomes" id="UP000180166"/>
    </source>
</evidence>
<keyword evidence="2" id="KW-0223">Dioxygenase</keyword>
<organism evidence="1 4">
    <name type="scientific">Nocardia seriolae</name>
    <dbReference type="NCBI Taxonomy" id="37332"/>
    <lineage>
        <taxon>Bacteria</taxon>
        <taxon>Bacillati</taxon>
        <taxon>Actinomycetota</taxon>
        <taxon>Actinomycetes</taxon>
        <taxon>Mycobacteriales</taxon>
        <taxon>Nocardiaceae</taxon>
        <taxon>Nocardia</taxon>
    </lineage>
</organism>
<reference evidence="2 3" key="2">
    <citation type="journal article" date="2016" name="Genome Announc.">
        <title>Draft Genome Sequence of Erythromycin- and Oxytetracycline-Sensitive Nocardia seriolae Strain U-1 (NBRC 110359).</title>
        <authorList>
            <person name="Imajoh M."/>
            <person name="Sukeda M."/>
            <person name="Shimizu M."/>
            <person name="Yamane J."/>
            <person name="Ohnishi K."/>
            <person name="Oshima S."/>
        </authorList>
    </citation>
    <scope>NUCLEOTIDE SEQUENCE [LARGE SCALE GENOMIC DNA]</scope>
    <source>
        <strain evidence="2 3">U-1</strain>
    </source>
</reference>
<dbReference type="Proteomes" id="UP000037179">
    <property type="component" value="Unassembled WGS sequence"/>
</dbReference>
<dbReference type="GO" id="GO:0047071">
    <property type="term" value="F:3,4-dihydroxy-9,10-secoandrosta-1,3,5(10)-triene-9,17-dione 4,5-dioxygenase activity"/>
    <property type="evidence" value="ECO:0007669"/>
    <property type="project" value="UniProtKB-EC"/>
</dbReference>